<name>A0AAD8I629_9APIA</name>
<dbReference type="EMBL" id="JAUIZM010000006">
    <property type="protein sequence ID" value="KAK1379792.1"/>
    <property type="molecule type" value="Genomic_DNA"/>
</dbReference>
<feature type="transmembrane region" description="Helical" evidence="1">
    <location>
        <begin position="253"/>
        <end position="268"/>
    </location>
</feature>
<reference evidence="2" key="1">
    <citation type="submission" date="2023-02" db="EMBL/GenBank/DDBJ databases">
        <title>Genome of toxic invasive species Heracleum sosnowskyi carries increased number of genes despite the absence of recent whole-genome duplications.</title>
        <authorList>
            <person name="Schelkunov M."/>
            <person name="Shtratnikova V."/>
            <person name="Makarenko M."/>
            <person name="Klepikova A."/>
            <person name="Omelchenko D."/>
            <person name="Novikova G."/>
            <person name="Obukhova E."/>
            <person name="Bogdanov V."/>
            <person name="Penin A."/>
            <person name="Logacheva M."/>
        </authorList>
    </citation>
    <scope>NUCLEOTIDE SEQUENCE</scope>
    <source>
        <strain evidence="2">Hsosn_3</strain>
        <tissue evidence="2">Leaf</tissue>
    </source>
</reference>
<sequence>MNSFNHPHIANYSTTVLLSSPAINTNYSTTMDGSSSQHLSSHQSALPSVCVFSGLPLFPLVQQQPPIIPLIKPTANTSIGIKDAINTSSSWIDGIIRDLIHSSSPISIPQLVQNVREIIHPCNPGFAALLESRLRTLTTTTDPDYLTMMTKETSSSVIRNSQYAHFHNTVGHPQFQQGQGSSSALPTGLAVYGGDVDNIAFVNHYNNWGLPQPATNSTVVMPAGHINPVMLTNQIKMHEQSQHQHQDMNIKKLYGWLLVFTFSCFSAMNTMTKHFNFVILVVNFSIFRVLIRKVKLLKLSSNSFPIQRG</sequence>
<keyword evidence="1" id="KW-1133">Transmembrane helix</keyword>
<dbReference type="Proteomes" id="UP001237642">
    <property type="component" value="Unassembled WGS sequence"/>
</dbReference>
<keyword evidence="1" id="KW-0812">Transmembrane</keyword>
<keyword evidence="3" id="KW-1185">Reference proteome</keyword>
<organism evidence="2 3">
    <name type="scientific">Heracleum sosnowskyi</name>
    <dbReference type="NCBI Taxonomy" id="360622"/>
    <lineage>
        <taxon>Eukaryota</taxon>
        <taxon>Viridiplantae</taxon>
        <taxon>Streptophyta</taxon>
        <taxon>Embryophyta</taxon>
        <taxon>Tracheophyta</taxon>
        <taxon>Spermatophyta</taxon>
        <taxon>Magnoliopsida</taxon>
        <taxon>eudicotyledons</taxon>
        <taxon>Gunneridae</taxon>
        <taxon>Pentapetalae</taxon>
        <taxon>asterids</taxon>
        <taxon>campanulids</taxon>
        <taxon>Apiales</taxon>
        <taxon>Apiaceae</taxon>
        <taxon>Apioideae</taxon>
        <taxon>apioid superclade</taxon>
        <taxon>Tordylieae</taxon>
        <taxon>Tordyliinae</taxon>
        <taxon>Heracleum</taxon>
    </lineage>
</organism>
<reference evidence="2" key="2">
    <citation type="submission" date="2023-05" db="EMBL/GenBank/DDBJ databases">
        <authorList>
            <person name="Schelkunov M.I."/>
        </authorList>
    </citation>
    <scope>NUCLEOTIDE SEQUENCE</scope>
    <source>
        <strain evidence="2">Hsosn_3</strain>
        <tissue evidence="2">Leaf</tissue>
    </source>
</reference>
<evidence type="ECO:0000256" key="1">
    <source>
        <dbReference type="SAM" id="Phobius"/>
    </source>
</evidence>
<evidence type="ECO:0000313" key="3">
    <source>
        <dbReference type="Proteomes" id="UP001237642"/>
    </source>
</evidence>
<gene>
    <name evidence="2" type="ORF">POM88_026536</name>
</gene>
<evidence type="ECO:0000313" key="2">
    <source>
        <dbReference type="EMBL" id="KAK1379792.1"/>
    </source>
</evidence>
<keyword evidence="1" id="KW-0472">Membrane</keyword>
<proteinExistence type="predicted"/>
<dbReference type="AlphaFoldDB" id="A0AAD8I629"/>
<accession>A0AAD8I629</accession>
<comment type="caution">
    <text evidence="2">The sequence shown here is derived from an EMBL/GenBank/DDBJ whole genome shotgun (WGS) entry which is preliminary data.</text>
</comment>
<feature type="transmembrane region" description="Helical" evidence="1">
    <location>
        <begin position="274"/>
        <end position="291"/>
    </location>
</feature>
<protein>
    <submittedName>
        <fullName evidence="2">Uncharacterized protein</fullName>
    </submittedName>
</protein>